<evidence type="ECO:0000256" key="4">
    <source>
        <dbReference type="ARBA" id="ARBA00004613"/>
    </source>
</evidence>
<dbReference type="GO" id="GO:0006355">
    <property type="term" value="P:regulation of DNA-templated transcription"/>
    <property type="evidence" value="ECO:0007669"/>
    <property type="project" value="InterPro"/>
</dbReference>
<dbReference type="InterPro" id="IPR003619">
    <property type="entry name" value="MAD_homology1_Dwarfin-type"/>
</dbReference>
<dbReference type="Pfam" id="PF03165">
    <property type="entry name" value="MH1"/>
    <property type="match status" value="1"/>
</dbReference>
<proteinExistence type="inferred from homology"/>
<keyword evidence="11" id="KW-0732">Signal</keyword>
<dbReference type="Pfam" id="PF00688">
    <property type="entry name" value="TGFb_propeptide"/>
    <property type="match status" value="1"/>
</dbReference>
<dbReference type="CDD" id="cd10492">
    <property type="entry name" value="MH1_SMAD_4"/>
    <property type="match status" value="1"/>
</dbReference>
<dbReference type="GO" id="GO:0046872">
    <property type="term" value="F:metal ion binding"/>
    <property type="evidence" value="ECO:0007669"/>
    <property type="project" value="UniProtKB-KW"/>
</dbReference>
<dbReference type="FunFam" id="2.10.90.10:FF:000001">
    <property type="entry name" value="Bone morphogenetic protein 4"/>
    <property type="match status" value="1"/>
</dbReference>
<feature type="compositionally biased region" description="Basic and acidic residues" evidence="26">
    <location>
        <begin position="1331"/>
        <end position="1351"/>
    </location>
</feature>
<dbReference type="InterPro" id="IPR001839">
    <property type="entry name" value="TGF-b_C"/>
</dbReference>
<dbReference type="PROSITE" id="PS50176">
    <property type="entry name" value="ARM_REPEAT"/>
    <property type="match status" value="1"/>
</dbReference>
<feature type="region of interest" description="Disordered" evidence="26">
    <location>
        <begin position="918"/>
        <end position="942"/>
    </location>
</feature>
<feature type="region of interest" description="Disordered" evidence="26">
    <location>
        <begin position="1323"/>
        <end position="1352"/>
    </location>
</feature>
<keyword evidence="30" id="KW-1185">Reference proteome</keyword>
<dbReference type="InterPro" id="IPR013019">
    <property type="entry name" value="MAD_homology_MH1"/>
</dbReference>
<dbReference type="GO" id="GO:0005886">
    <property type="term" value="C:plasma membrane"/>
    <property type="evidence" value="ECO:0007669"/>
    <property type="project" value="TreeGrafter"/>
</dbReference>
<evidence type="ECO:0000256" key="11">
    <source>
        <dbReference type="ARBA" id="ARBA00022729"/>
    </source>
</evidence>
<evidence type="ECO:0000256" key="21">
    <source>
        <dbReference type="ARBA" id="ARBA00023180"/>
    </source>
</evidence>
<feature type="repeat" description="ARM" evidence="23">
    <location>
        <begin position="786"/>
        <end position="823"/>
    </location>
</feature>
<dbReference type="Gene3D" id="1.25.10.10">
    <property type="entry name" value="Leucine-rich Repeat Variant"/>
    <property type="match status" value="1"/>
</dbReference>
<evidence type="ECO:0000256" key="1">
    <source>
        <dbReference type="ARBA" id="ARBA00004123"/>
    </source>
</evidence>
<feature type="region of interest" description="Disordered" evidence="26">
    <location>
        <begin position="1489"/>
        <end position="1523"/>
    </location>
</feature>
<dbReference type="SUPFAM" id="SSF48371">
    <property type="entry name" value="ARM repeat"/>
    <property type="match status" value="1"/>
</dbReference>
<comment type="subcellular location">
    <subcellularLocation>
        <location evidence="2">Cell junction</location>
    </subcellularLocation>
    <subcellularLocation>
        <location evidence="3">Cytoplasm</location>
    </subcellularLocation>
    <subcellularLocation>
        <location evidence="1">Nucleus</location>
    </subcellularLocation>
    <subcellularLocation>
        <location evidence="4">Secreted</location>
    </subcellularLocation>
</comment>
<keyword evidence="25" id="KW-0175">Coiled coil</keyword>
<dbReference type="SUPFAM" id="SSF56366">
    <property type="entry name" value="SMAD MH1 domain"/>
    <property type="match status" value="1"/>
</dbReference>
<sequence length="1699" mass="192103">MDDITLTMEGPEVGDVGPKDNDIRKILSQLNQELQEMEEMFEDNIIHRQTDLQPPTWSSSEVQTQAWSSSEVQTQALSTCEVQTQAWSTCEVQTQTQAWSSSEVQTQAWSSSEVQTQAWSSSEVQTQAWSSCEVQTRAWSSREVQTQTQAWSSSEVQTEAWSSSEFQTQALSTCEVQTQTQALSTCEVQTQTQAWSTCEVQTQKVDLPHSENWYEEYEIAVRCMQVREAKFNAELELAREKLAKKEKEHQEVCEKLMQLQSLNLSLEKDLEQANDNSRKHESERQEACEKLKVLQLSHEKELQENFEELRVLKQSLEERDSVGKSSEKQISENENQSQKIETLERQLQEFEELREELSWSVRQNQNLEKELQLLQMYVETQCEAQGSVGTKTQSSAQKKMEMLERQLKEFKDVKEEYIWCVEQNQRLEKELEQAKETSRKHEAEHKEACEKLMELKLSQTKAFDDHLEELSVFKEGFKQQVEARRRLEQQVSDVAPQEKPLVCETQTQTVASAEMLTDLKAVKVETSTSDVPTQNLDQATRALFEKPQTSAEESRPQSHKDDCTELKGNVKNLTELFESKLEQDTQKQGPELQRNRVNGKSVSALMKKNVSSDGAEARQRLRECEGLVDALLHALQTAVLTEDTDNKSVENCVCILRNLSYHVHKEIPGAERLQEPHLLRAAGPPRKRSEHDCFGGKRPKEEWFSQGWKNGFLDRKYGTLDLPKRPEQMKGLELLYQPDVVRLYLSLLTCSKNHNTLEAAAGALQNLAAGQWAWSSFIRATVRKEKGLPVLVELLRSDVDKVVRAVAIALRNLAMDRRNKDLIGSYALRDLVGNLPCGQQHPAKNLEGDTVVSILNTVHEIISDSPENARALIQGHAVQKLVSINKSSQSARETKAASHVLQTIWTYKDLRHTLTKAGWNKSHFKPPSSGVNKKSKSGKQVGDDITLPLMDKHQDVYSTLEPNDRVGDGKGPVVEREALQVINERKHFIRAGRPAVGLMDNKPPPLDSWGRGFLVASPNLSSALPSEPVHGSAIPKGKAVPTCHRRLVRLSQHLPDFPLSLMDSWSFFINCLINFLVLFLLLSDLSWSSPIRRPGSRRRASEDDGGIPGLVQLLTSLNFTELRDPDSGLLPDSKEPPEYMRELYEAFGKNRSAKPSGNMVRSFKSRGGALHQDTAAGVWIYPLLFNISIPRQENVQLAELLIFNQIQDPHEASQDPACSVTIYQARQDVGSSIELNEGLMNRSREKVLGGNVLIELLTKHISCRYDGWLSFDLTHAVTHWQNKGCTDQRLEVHISNFGRERGHAKDRSIVKAAVVVFSDNPTQKQNKRTVLGHERHSKPNQEGPAELREASNTDFIYDTPSRTRRNLKSEACKRTPLFVEFKDIGWDNWIIQPLGYEAFECRGECYPPLTSEVTPTRHAVVQTLLSVKNPDRVARACCVPTKLEPISLLYQENGVITFNHKYEGMVVADVVVLLPGGCGARGLAARPHASRSTHRRCDKEVSEPRVSRTSTHETPTESCGNLSERRTPFLVHADSSRVPSGWKLRPNMSITNTPTSNDACLSIVHSLMCHRQGGESESFAKRAIESLVKKLKEKKDELDSLITAITTNGAHPSKCVTIQRTLDGRLQVAGRKGFPHVVYARLWRWPDLHKNELKHVKYCQYAFDLKCDNVCVNPYHYERVVSPGIDLSGLTLSSSGKRH</sequence>
<keyword evidence="21" id="KW-0325">Glycoprotein</keyword>
<evidence type="ECO:0000256" key="12">
    <source>
        <dbReference type="ARBA" id="ARBA00022737"/>
    </source>
</evidence>
<dbReference type="SMART" id="SM00523">
    <property type="entry name" value="DWA"/>
    <property type="match status" value="1"/>
</dbReference>
<dbReference type="PROSITE" id="PS51075">
    <property type="entry name" value="MH1"/>
    <property type="match status" value="1"/>
</dbReference>
<dbReference type="Gene3D" id="3.90.520.10">
    <property type="entry name" value="SMAD MH1 domain"/>
    <property type="match status" value="1"/>
</dbReference>
<dbReference type="GO" id="GO:0005912">
    <property type="term" value="C:adherens junction"/>
    <property type="evidence" value="ECO:0007669"/>
    <property type="project" value="TreeGrafter"/>
</dbReference>
<dbReference type="InterPro" id="IPR016024">
    <property type="entry name" value="ARM-type_fold"/>
</dbReference>
<dbReference type="GO" id="GO:0005737">
    <property type="term" value="C:cytoplasm"/>
    <property type="evidence" value="ECO:0007669"/>
    <property type="project" value="UniProtKB-SubCell"/>
</dbReference>
<evidence type="ECO:0008006" key="31">
    <source>
        <dbReference type="Google" id="ProtNLM"/>
    </source>
</evidence>
<evidence type="ECO:0000256" key="10">
    <source>
        <dbReference type="ARBA" id="ARBA00022723"/>
    </source>
</evidence>
<dbReference type="InterPro" id="IPR001111">
    <property type="entry name" value="TGF-b_propeptide"/>
</dbReference>
<dbReference type="GO" id="GO:0008083">
    <property type="term" value="F:growth factor activity"/>
    <property type="evidence" value="ECO:0007669"/>
    <property type="project" value="UniProtKB-KW"/>
</dbReference>
<dbReference type="GO" id="GO:0005576">
    <property type="term" value="C:extracellular region"/>
    <property type="evidence" value="ECO:0007669"/>
    <property type="project" value="UniProtKB-SubCell"/>
</dbReference>
<evidence type="ECO:0000256" key="15">
    <source>
        <dbReference type="ARBA" id="ARBA00022949"/>
    </source>
</evidence>
<keyword evidence="14" id="KW-0130">Cell adhesion</keyword>
<keyword evidence="10" id="KW-0479">Metal-binding</keyword>
<dbReference type="GO" id="GO:0098609">
    <property type="term" value="P:cell-cell adhesion"/>
    <property type="evidence" value="ECO:0007669"/>
    <property type="project" value="InterPro"/>
</dbReference>
<evidence type="ECO:0000256" key="13">
    <source>
        <dbReference type="ARBA" id="ARBA00022833"/>
    </source>
</evidence>
<comment type="similarity">
    <text evidence="7 24">Belongs to the TGF-beta family.</text>
</comment>
<reference evidence="29 30" key="1">
    <citation type="submission" date="2024-04" db="EMBL/GenBank/DDBJ databases">
        <authorList>
            <person name="Waldvogel A.-M."/>
            <person name="Schoenle A."/>
        </authorList>
    </citation>
    <scope>NUCLEOTIDE SEQUENCE [LARGE SCALE GENOMIC DNA]</scope>
</reference>
<dbReference type="GO" id="GO:0005667">
    <property type="term" value="C:transcription regulator complex"/>
    <property type="evidence" value="ECO:0007669"/>
    <property type="project" value="InterPro"/>
</dbReference>
<comment type="similarity">
    <text evidence="6">Belongs to the dwarfin/SMAD family.</text>
</comment>
<dbReference type="EMBL" id="OZ035823">
    <property type="protein sequence ID" value="CAL1569361.1"/>
    <property type="molecule type" value="Genomic_DNA"/>
</dbReference>
<feature type="domain" description="MH1" evidence="27">
    <location>
        <begin position="1562"/>
        <end position="1686"/>
    </location>
</feature>
<evidence type="ECO:0000256" key="3">
    <source>
        <dbReference type="ARBA" id="ARBA00004496"/>
    </source>
</evidence>
<keyword evidence="13" id="KW-0862">Zinc</keyword>
<feature type="region of interest" description="Disordered" evidence="26">
    <location>
        <begin position="320"/>
        <end position="341"/>
    </location>
</feature>
<keyword evidence="12" id="KW-0677">Repeat</keyword>
<keyword evidence="18" id="KW-0238">DNA-binding</keyword>
<dbReference type="InterPro" id="IPR011989">
    <property type="entry name" value="ARM-like"/>
</dbReference>
<evidence type="ECO:0000256" key="5">
    <source>
        <dbReference type="ARBA" id="ARBA00005462"/>
    </source>
</evidence>
<evidence type="ECO:0000256" key="17">
    <source>
        <dbReference type="ARBA" id="ARBA00023030"/>
    </source>
</evidence>
<feature type="domain" description="TGF-beta family profile" evidence="28">
    <location>
        <begin position="1362"/>
        <end position="1473"/>
    </location>
</feature>
<feature type="compositionally biased region" description="Basic and acidic residues" evidence="26">
    <location>
        <begin position="1495"/>
        <end position="1515"/>
    </location>
</feature>
<protein>
    <recommendedName>
        <fullName evidence="31">SMAD family member</fullName>
    </recommendedName>
</protein>
<dbReference type="GO" id="GO:0003677">
    <property type="term" value="F:DNA binding"/>
    <property type="evidence" value="ECO:0007669"/>
    <property type="project" value="UniProtKB-KW"/>
</dbReference>
<dbReference type="SMART" id="SM00204">
    <property type="entry name" value="TGFB"/>
    <property type="match status" value="1"/>
</dbReference>
<evidence type="ECO:0000256" key="7">
    <source>
        <dbReference type="ARBA" id="ARBA00006656"/>
    </source>
</evidence>
<evidence type="ECO:0000256" key="14">
    <source>
        <dbReference type="ARBA" id="ARBA00022889"/>
    </source>
</evidence>
<name>A0AAV2IZ09_KNICA</name>
<feature type="coiled-coil region" evidence="25">
    <location>
        <begin position="1577"/>
        <end position="1608"/>
    </location>
</feature>
<evidence type="ECO:0000313" key="30">
    <source>
        <dbReference type="Proteomes" id="UP001497482"/>
    </source>
</evidence>
<evidence type="ECO:0000256" key="6">
    <source>
        <dbReference type="ARBA" id="ARBA00005545"/>
    </source>
</evidence>
<dbReference type="Pfam" id="PF00019">
    <property type="entry name" value="TGF_beta"/>
    <property type="match status" value="1"/>
</dbReference>
<evidence type="ECO:0000259" key="27">
    <source>
        <dbReference type="PROSITE" id="PS51075"/>
    </source>
</evidence>
<dbReference type="PANTHER" id="PTHR10372">
    <property type="entry name" value="PLAKOPHILLIN-RELATED"/>
    <property type="match status" value="1"/>
</dbReference>
<keyword evidence="9" id="KW-0964">Secreted</keyword>
<evidence type="ECO:0000256" key="19">
    <source>
        <dbReference type="ARBA" id="ARBA00023157"/>
    </source>
</evidence>
<gene>
    <name evidence="29" type="ORF">KC01_LOCUS1810</name>
</gene>
<organism evidence="29 30">
    <name type="scientific">Knipowitschia caucasica</name>
    <name type="common">Caucasian dwarf goby</name>
    <name type="synonym">Pomatoschistus caucasicus</name>
    <dbReference type="NCBI Taxonomy" id="637954"/>
    <lineage>
        <taxon>Eukaryota</taxon>
        <taxon>Metazoa</taxon>
        <taxon>Chordata</taxon>
        <taxon>Craniata</taxon>
        <taxon>Vertebrata</taxon>
        <taxon>Euteleostomi</taxon>
        <taxon>Actinopterygii</taxon>
        <taxon>Neopterygii</taxon>
        <taxon>Teleostei</taxon>
        <taxon>Neoteleostei</taxon>
        <taxon>Acanthomorphata</taxon>
        <taxon>Gobiaria</taxon>
        <taxon>Gobiiformes</taxon>
        <taxon>Gobioidei</taxon>
        <taxon>Gobiidae</taxon>
        <taxon>Gobiinae</taxon>
        <taxon>Knipowitschia</taxon>
    </lineage>
</organism>
<evidence type="ECO:0000256" key="2">
    <source>
        <dbReference type="ARBA" id="ARBA00004282"/>
    </source>
</evidence>
<keyword evidence="17 24" id="KW-0339">Growth factor</keyword>
<dbReference type="FunFam" id="3.90.520.10:FF:000002">
    <property type="entry name" value="Mothers against decapentaplegic homolog"/>
    <property type="match status" value="1"/>
</dbReference>
<dbReference type="GO" id="GO:0035239">
    <property type="term" value="P:tube morphogenesis"/>
    <property type="evidence" value="ECO:0007669"/>
    <property type="project" value="UniProtKB-ARBA"/>
</dbReference>
<comment type="similarity">
    <text evidence="5">Belongs to the beta-catenin family.</text>
</comment>
<evidence type="ECO:0000256" key="8">
    <source>
        <dbReference type="ARBA" id="ARBA00022490"/>
    </source>
</evidence>
<evidence type="ECO:0000256" key="20">
    <source>
        <dbReference type="ARBA" id="ARBA00023163"/>
    </source>
</evidence>
<dbReference type="InterPro" id="IPR029034">
    <property type="entry name" value="Cystine-knot_cytokine"/>
</dbReference>
<dbReference type="InterPro" id="IPR036578">
    <property type="entry name" value="SMAD_MH1_sf"/>
</dbReference>
<dbReference type="InterPro" id="IPR000225">
    <property type="entry name" value="Armadillo"/>
</dbReference>
<keyword evidence="8" id="KW-0963">Cytoplasm</keyword>
<dbReference type="InterPro" id="IPR028435">
    <property type="entry name" value="Plakophilin/d_Catenin"/>
</dbReference>
<dbReference type="Pfam" id="PF00514">
    <property type="entry name" value="Arm"/>
    <property type="match status" value="2"/>
</dbReference>
<dbReference type="SUPFAM" id="SSF57501">
    <property type="entry name" value="Cystine-knot cytokines"/>
    <property type="match status" value="1"/>
</dbReference>
<keyword evidence="15" id="KW-0965">Cell junction</keyword>
<evidence type="ECO:0000256" key="24">
    <source>
        <dbReference type="RuleBase" id="RU000354"/>
    </source>
</evidence>
<evidence type="ECO:0000256" key="25">
    <source>
        <dbReference type="SAM" id="Coils"/>
    </source>
</evidence>
<keyword evidence="22" id="KW-0539">Nucleus</keyword>
<dbReference type="PROSITE" id="PS51362">
    <property type="entry name" value="TGF_BETA_2"/>
    <property type="match status" value="1"/>
</dbReference>
<evidence type="ECO:0000256" key="18">
    <source>
        <dbReference type="ARBA" id="ARBA00023125"/>
    </source>
</evidence>
<keyword evidence="20" id="KW-0804">Transcription</keyword>
<dbReference type="Proteomes" id="UP001497482">
    <property type="component" value="Chromosome 1"/>
</dbReference>
<accession>A0AAV2IZ09</accession>
<keyword evidence="16" id="KW-0805">Transcription regulation</keyword>
<evidence type="ECO:0000256" key="26">
    <source>
        <dbReference type="SAM" id="MobiDB-lite"/>
    </source>
</evidence>
<evidence type="ECO:0000259" key="28">
    <source>
        <dbReference type="PROSITE" id="PS51362"/>
    </source>
</evidence>
<keyword evidence="19" id="KW-1015">Disulfide bond</keyword>
<dbReference type="Gene3D" id="2.10.90.10">
    <property type="entry name" value="Cystine-knot cytokines"/>
    <property type="match status" value="1"/>
</dbReference>
<evidence type="ECO:0000256" key="23">
    <source>
        <dbReference type="PROSITE-ProRule" id="PRU00259"/>
    </source>
</evidence>
<dbReference type="GO" id="GO:0005634">
    <property type="term" value="C:nucleus"/>
    <property type="evidence" value="ECO:0007669"/>
    <property type="project" value="UniProtKB-SubCell"/>
</dbReference>
<evidence type="ECO:0000256" key="22">
    <source>
        <dbReference type="ARBA" id="ARBA00023242"/>
    </source>
</evidence>
<feature type="compositionally biased region" description="Basic and acidic residues" evidence="26">
    <location>
        <begin position="320"/>
        <end position="331"/>
    </location>
</feature>
<evidence type="ECO:0000313" key="29">
    <source>
        <dbReference type="EMBL" id="CAL1569361.1"/>
    </source>
</evidence>
<evidence type="ECO:0000256" key="16">
    <source>
        <dbReference type="ARBA" id="ARBA00023015"/>
    </source>
</evidence>
<dbReference type="InterPro" id="IPR017948">
    <property type="entry name" value="TGFb_CS"/>
</dbReference>
<dbReference type="SMART" id="SM00185">
    <property type="entry name" value="ARM"/>
    <property type="match status" value="4"/>
</dbReference>
<dbReference type="PROSITE" id="PS00250">
    <property type="entry name" value="TGF_BETA_1"/>
    <property type="match status" value="1"/>
</dbReference>
<dbReference type="PANTHER" id="PTHR10372:SF5">
    <property type="entry name" value="SPLICING REGULATOR ARVCF"/>
    <property type="match status" value="1"/>
</dbReference>
<evidence type="ECO:0000256" key="9">
    <source>
        <dbReference type="ARBA" id="ARBA00022525"/>
    </source>
</evidence>